<keyword evidence="3" id="KW-1185">Reference proteome</keyword>
<dbReference type="Proteomes" id="UP000737171">
    <property type="component" value="Unassembled WGS sequence"/>
</dbReference>
<dbReference type="EMBL" id="JABRWJ010000012">
    <property type="protein sequence ID" value="NRF71619.1"/>
    <property type="molecule type" value="Genomic_DNA"/>
</dbReference>
<sequence>MRGFDVANLKGRKDNDIEALAKKVDATLQDVFGHGTVEFSRYQVGSFDTMGLYWGEGPDIASIRTAFKHELDRSATNLSGLVDLFEERLEEHAAQPAAPNSTAPAPCAPTRRAFVVHGHDDGMKQAVARFVEGIDLVPVILHEQPSEGKTVIEKVPRRFVWIQG</sequence>
<gene>
    <name evidence="2" type="ORF">HLB44_31990</name>
</gene>
<accession>A0ABX2ET60</accession>
<dbReference type="Pfam" id="PF10137">
    <property type="entry name" value="CAP12-PCTIR_TIR"/>
    <property type="match status" value="1"/>
</dbReference>
<evidence type="ECO:0000259" key="1">
    <source>
        <dbReference type="Pfam" id="PF10137"/>
    </source>
</evidence>
<comment type="caution">
    <text evidence="2">The sequence shown here is derived from an EMBL/GenBank/DDBJ whole genome shotgun (WGS) entry which is preliminary data.</text>
</comment>
<feature type="domain" description="CD-NTase-associated protein 12/Pycsar effector protein TIR" evidence="1">
    <location>
        <begin position="113"/>
        <end position="157"/>
    </location>
</feature>
<dbReference type="InterPro" id="IPR019302">
    <property type="entry name" value="CAP12/PCTIR_TIR_dom"/>
</dbReference>
<name>A0ABX2ET60_9BURK</name>
<evidence type="ECO:0000313" key="3">
    <source>
        <dbReference type="Proteomes" id="UP000737171"/>
    </source>
</evidence>
<protein>
    <submittedName>
        <fullName evidence="2">Nucleotide-binding protein</fullName>
    </submittedName>
</protein>
<organism evidence="2 3">
    <name type="scientific">Pseudaquabacterium terrae</name>
    <dbReference type="NCBI Taxonomy" id="2732868"/>
    <lineage>
        <taxon>Bacteria</taxon>
        <taxon>Pseudomonadati</taxon>
        <taxon>Pseudomonadota</taxon>
        <taxon>Betaproteobacteria</taxon>
        <taxon>Burkholderiales</taxon>
        <taxon>Sphaerotilaceae</taxon>
        <taxon>Pseudaquabacterium</taxon>
    </lineage>
</organism>
<proteinExistence type="predicted"/>
<evidence type="ECO:0000313" key="2">
    <source>
        <dbReference type="EMBL" id="NRF71619.1"/>
    </source>
</evidence>
<reference evidence="2 3" key="1">
    <citation type="submission" date="2020-05" db="EMBL/GenBank/DDBJ databases">
        <title>Aquincola sp. isolate from soil.</title>
        <authorList>
            <person name="Han J."/>
            <person name="Kim D.-U."/>
        </authorList>
    </citation>
    <scope>NUCLEOTIDE SEQUENCE [LARGE SCALE GENOMIC DNA]</scope>
    <source>
        <strain evidence="2 3">S2</strain>
    </source>
</reference>